<dbReference type="Pfam" id="PF03123">
    <property type="entry name" value="CAT_RBD"/>
    <property type="match status" value="1"/>
</dbReference>
<dbReference type="RefSeq" id="WP_144454443.1">
    <property type="nucleotide sequence ID" value="NZ_RIBP01000001.1"/>
</dbReference>
<evidence type="ECO:0000313" key="3">
    <source>
        <dbReference type="EMBL" id="TRZ40087.1"/>
    </source>
</evidence>
<dbReference type="SUPFAM" id="SSF50151">
    <property type="entry name" value="SacY-like RNA-binding domain"/>
    <property type="match status" value="1"/>
</dbReference>
<dbReference type="GO" id="GO:0006355">
    <property type="term" value="P:regulation of DNA-templated transcription"/>
    <property type="evidence" value="ECO:0007669"/>
    <property type="project" value="InterPro"/>
</dbReference>
<feature type="domain" description="PRD" evidence="2">
    <location>
        <begin position="65"/>
        <end position="170"/>
    </location>
</feature>
<organism evidence="3 4">
    <name type="scientific">Niallia circulans</name>
    <name type="common">Bacillus circulans</name>
    <dbReference type="NCBI Taxonomy" id="1397"/>
    <lineage>
        <taxon>Bacteria</taxon>
        <taxon>Bacillati</taxon>
        <taxon>Bacillota</taxon>
        <taxon>Bacilli</taxon>
        <taxon>Bacillales</taxon>
        <taxon>Bacillaceae</taxon>
        <taxon>Niallia</taxon>
    </lineage>
</organism>
<dbReference type="AlphaFoldDB" id="A0A553SSU9"/>
<dbReference type="GO" id="GO:0003723">
    <property type="term" value="F:RNA binding"/>
    <property type="evidence" value="ECO:0007669"/>
    <property type="project" value="InterPro"/>
</dbReference>
<dbReference type="Gene3D" id="1.10.1790.10">
    <property type="entry name" value="PRD domain"/>
    <property type="match status" value="2"/>
</dbReference>
<dbReference type="SMART" id="SM01061">
    <property type="entry name" value="CAT_RBD"/>
    <property type="match status" value="1"/>
</dbReference>
<dbReference type="InterPro" id="IPR036634">
    <property type="entry name" value="PRD_sf"/>
</dbReference>
<dbReference type="SUPFAM" id="SSF63520">
    <property type="entry name" value="PTS-regulatory domain, PRD"/>
    <property type="match status" value="2"/>
</dbReference>
<feature type="domain" description="PRD" evidence="2">
    <location>
        <begin position="171"/>
        <end position="278"/>
    </location>
</feature>
<dbReference type="EMBL" id="RIBP01000001">
    <property type="protein sequence ID" value="TRZ40087.1"/>
    <property type="molecule type" value="Genomic_DNA"/>
</dbReference>
<keyword evidence="1" id="KW-0677">Repeat</keyword>
<dbReference type="InterPro" id="IPR036650">
    <property type="entry name" value="CAT_RNA-bd_dom_sf"/>
</dbReference>
<dbReference type="PANTHER" id="PTHR30185">
    <property type="entry name" value="CRYPTIC BETA-GLUCOSIDE BGL OPERON ANTITERMINATOR"/>
    <property type="match status" value="1"/>
</dbReference>
<dbReference type="InterPro" id="IPR011608">
    <property type="entry name" value="PRD"/>
</dbReference>
<accession>A0A553SSU9</accession>
<dbReference type="InterPro" id="IPR050661">
    <property type="entry name" value="BglG_antiterminators"/>
</dbReference>
<dbReference type="NCBIfam" id="NF046042">
    <property type="entry name" value="LicT"/>
    <property type="match status" value="1"/>
</dbReference>
<evidence type="ECO:0000313" key="4">
    <source>
        <dbReference type="Proteomes" id="UP000319837"/>
    </source>
</evidence>
<name>A0A553SSU9_NIACI</name>
<dbReference type="PROSITE" id="PS51372">
    <property type="entry name" value="PRD_2"/>
    <property type="match status" value="2"/>
</dbReference>
<dbReference type="Gene3D" id="2.30.24.10">
    <property type="entry name" value="CAT RNA-binding domain"/>
    <property type="match status" value="1"/>
</dbReference>
<gene>
    <name evidence="3" type="ORF">CEQ21_03875</name>
</gene>
<comment type="caution">
    <text evidence="3">The sequence shown here is derived from an EMBL/GenBank/DDBJ whole genome shotgun (WGS) entry which is preliminary data.</text>
</comment>
<dbReference type="Proteomes" id="UP000319837">
    <property type="component" value="Unassembled WGS sequence"/>
</dbReference>
<reference evidence="4" key="1">
    <citation type="submission" date="2018-10" db="EMBL/GenBank/DDBJ databases">
        <title>FDA dAtabase for Regulatory Grade micrObial Sequences (FDA-ARGOS): Supporting development and validation of Infectious Disease Dx tests.</title>
        <authorList>
            <person name="Minogue T."/>
            <person name="Wolcott M."/>
            <person name="Wasieloski L."/>
            <person name="Aguilar W."/>
            <person name="Moore D."/>
            <person name="Tallon L."/>
            <person name="Sadzewicz L."/>
            <person name="Sengamalay N."/>
            <person name="Ott S."/>
            <person name="Godinez A."/>
            <person name="Nagaraj S."/>
            <person name="Vavikolanu K."/>
            <person name="Vyas G."/>
            <person name="Nadendla S."/>
            <person name="George J."/>
            <person name="Sichtig H."/>
        </authorList>
    </citation>
    <scope>NUCLEOTIDE SEQUENCE [LARGE SCALE GENOMIC DNA]</scope>
    <source>
        <strain evidence="4">FDAARGOS_343</strain>
    </source>
</reference>
<evidence type="ECO:0000256" key="1">
    <source>
        <dbReference type="ARBA" id="ARBA00022737"/>
    </source>
</evidence>
<proteinExistence type="predicted"/>
<dbReference type="PANTHER" id="PTHR30185:SF15">
    <property type="entry name" value="CRYPTIC BETA-GLUCOSIDE BGL OPERON ANTITERMINATOR"/>
    <property type="match status" value="1"/>
</dbReference>
<dbReference type="InterPro" id="IPR004341">
    <property type="entry name" value="CAT_RNA-bd_dom"/>
</dbReference>
<sequence>MLIHKVLNNNVVICKDAELNDIIVTGKGIAFQKIKGDEIETASDIKVYTLNNSTVKKKFQEVVSQIPIEYMDISEKIIDYAKRTIGKEINDTIYVTLTDHIYSTCERYRQQIKLKNDLYWDIKRLYKEEFKVGEKAVDKIRQVFQLDLLDDEAAFIAMHFVNAELDNNVNDVASITIVINDILNIVKYHFKISYDEDSISYGRFITHLKFFSYRILTQKPSLVEDKELLSIIADRFPEAEKCAHKIEKMLLEHYDHKLTIDEKFYLIIHIERIVKESC</sequence>
<evidence type="ECO:0000259" key="2">
    <source>
        <dbReference type="PROSITE" id="PS51372"/>
    </source>
</evidence>
<dbReference type="Pfam" id="PF00874">
    <property type="entry name" value="PRD"/>
    <property type="match status" value="2"/>
</dbReference>
<protein>
    <submittedName>
        <fullName evidence="3">PRD domain-containing protein</fullName>
    </submittedName>
</protein>